<dbReference type="InterPro" id="IPR012467">
    <property type="entry name" value="DUF1684"/>
</dbReference>
<dbReference type="PANTHER" id="PTHR41913:SF1">
    <property type="entry name" value="DUF1684 DOMAIN-CONTAINING PROTEIN"/>
    <property type="match status" value="1"/>
</dbReference>
<dbReference type="AlphaFoldDB" id="A0A1I7MN54"/>
<name>A0A1I7MN54_9MICC</name>
<dbReference type="STRING" id="574650.SAMN04487966_1078"/>
<dbReference type="EMBL" id="FPCG01000007">
    <property type="protein sequence ID" value="SFV23350.1"/>
    <property type="molecule type" value="Genomic_DNA"/>
</dbReference>
<organism evidence="1 2">
    <name type="scientific">Micrococcus terreus</name>
    <dbReference type="NCBI Taxonomy" id="574650"/>
    <lineage>
        <taxon>Bacteria</taxon>
        <taxon>Bacillati</taxon>
        <taxon>Actinomycetota</taxon>
        <taxon>Actinomycetes</taxon>
        <taxon>Micrococcales</taxon>
        <taxon>Micrococcaceae</taxon>
        <taxon>Micrococcus</taxon>
    </lineage>
</organism>
<evidence type="ECO:0008006" key="3">
    <source>
        <dbReference type="Google" id="ProtNLM"/>
    </source>
</evidence>
<dbReference type="RefSeq" id="WP_091697563.1">
    <property type="nucleotide sequence ID" value="NZ_FPCG01000007.1"/>
</dbReference>
<keyword evidence="2" id="KW-1185">Reference proteome</keyword>
<accession>A0A1I7MN54</accession>
<dbReference type="OrthoDB" id="5493262at2"/>
<reference evidence="1 2" key="1">
    <citation type="submission" date="2016-10" db="EMBL/GenBank/DDBJ databases">
        <authorList>
            <person name="de Groot N.N."/>
        </authorList>
    </citation>
    <scope>NUCLEOTIDE SEQUENCE [LARGE SCALE GENOMIC DNA]</scope>
    <source>
        <strain evidence="1 2">CGMCC 1.7054</strain>
    </source>
</reference>
<dbReference type="PANTHER" id="PTHR41913">
    <property type="entry name" value="DUF1684 DOMAIN-CONTAINING PROTEIN"/>
    <property type="match status" value="1"/>
</dbReference>
<evidence type="ECO:0000313" key="2">
    <source>
        <dbReference type="Proteomes" id="UP000198881"/>
    </source>
</evidence>
<proteinExistence type="predicted"/>
<protein>
    <recommendedName>
        <fullName evidence="3">DUF1684 domain-containing protein</fullName>
    </recommendedName>
</protein>
<evidence type="ECO:0000313" key="1">
    <source>
        <dbReference type="EMBL" id="SFV23350.1"/>
    </source>
</evidence>
<gene>
    <name evidence="1" type="ORF">SAMN04487966_1078</name>
</gene>
<dbReference type="Proteomes" id="UP000198881">
    <property type="component" value="Unassembled WGS sequence"/>
</dbReference>
<sequence length="287" mass="31696">MPETAPRTGPYTAEETAAWEDFRRQRWEGLAVRHGWLSLTGFQWLAEQPAALTVDGEDLPGRWWTQDGQAVLEAAAADGWVLRESGEPVDGQVRVGAQENGSVMWVERGALLVEAGLRDGRWMLRVRDGGADLQRFAPLPVWPAEGPWRLPARWEPWERQQTRRIGTIRPDTGGWATLDGELVLQVDGVEHRLAGSAGGVEADGTYDRVTVTFHDRTNGVSSAAWRFLTVELDERARPGGPAVSAVADFNRSLNYPMAFSPHATCPAPVPENRLPFEVSAGEKAVRR</sequence>
<dbReference type="Pfam" id="PF07920">
    <property type="entry name" value="DUF1684"/>
    <property type="match status" value="1"/>
</dbReference>